<dbReference type="OrthoDB" id="8328560at2"/>
<evidence type="ECO:0000259" key="5">
    <source>
        <dbReference type="Pfam" id="PF00700"/>
    </source>
</evidence>
<dbReference type="GO" id="GO:0009288">
    <property type="term" value="C:bacterial-type flagellum"/>
    <property type="evidence" value="ECO:0007669"/>
    <property type="project" value="UniProtKB-SubCell"/>
</dbReference>
<dbReference type="RefSeq" id="WP_119539028.1">
    <property type="nucleotide sequence ID" value="NZ_QYRN01000003.1"/>
</dbReference>
<dbReference type="PANTHER" id="PTHR42792:SF2">
    <property type="entry name" value="FLAGELLIN"/>
    <property type="match status" value="1"/>
</dbReference>
<comment type="similarity">
    <text evidence="1 3">Belongs to the bacterial flagellin family.</text>
</comment>
<reference evidence="7" key="1">
    <citation type="submission" date="2018-09" db="EMBL/GenBank/DDBJ databases">
        <authorList>
            <person name="Tuo L."/>
        </authorList>
    </citation>
    <scope>NUCLEOTIDE SEQUENCE [LARGE SCALE GENOMIC DNA]</scope>
    <source>
        <strain evidence="7">M2BS4Y-1</strain>
    </source>
</reference>
<evidence type="ECO:0000313" key="6">
    <source>
        <dbReference type="EMBL" id="RIY01891.1"/>
    </source>
</evidence>
<dbReference type="PANTHER" id="PTHR42792">
    <property type="entry name" value="FLAGELLIN"/>
    <property type="match status" value="1"/>
</dbReference>
<dbReference type="GO" id="GO:0005198">
    <property type="term" value="F:structural molecule activity"/>
    <property type="evidence" value="ECO:0007669"/>
    <property type="project" value="UniProtKB-UniRule"/>
</dbReference>
<dbReference type="Gene3D" id="1.20.1330.10">
    <property type="entry name" value="f41 fragment of flagellin, N-terminal domain"/>
    <property type="match status" value="1"/>
</dbReference>
<keyword evidence="7" id="KW-1185">Reference proteome</keyword>
<dbReference type="InterPro" id="IPR046358">
    <property type="entry name" value="Flagellin_C"/>
</dbReference>
<organism evidence="6 7">
    <name type="scientific">Aureimonas flava</name>
    <dbReference type="NCBI Taxonomy" id="2320271"/>
    <lineage>
        <taxon>Bacteria</taxon>
        <taxon>Pseudomonadati</taxon>
        <taxon>Pseudomonadota</taxon>
        <taxon>Alphaproteobacteria</taxon>
        <taxon>Hyphomicrobiales</taxon>
        <taxon>Aurantimonadaceae</taxon>
        <taxon>Aureimonas</taxon>
    </lineage>
</organism>
<proteinExistence type="inferred from homology"/>
<comment type="function">
    <text evidence="3">Flagellin is the subunit protein which polymerizes to form the filaments of bacterial flagella.</text>
</comment>
<keyword evidence="2 3" id="KW-0975">Bacterial flagellum</keyword>
<comment type="caution">
    <text evidence="6">The sequence shown here is derived from an EMBL/GenBank/DDBJ whole genome shotgun (WGS) entry which is preliminary data.</text>
</comment>
<dbReference type="InterPro" id="IPR001492">
    <property type="entry name" value="Flagellin"/>
</dbReference>
<sequence>MVSINTSANAAVLASIRQINSDLATTQLRIGTGKKVNSASDNSSVWSIAQAIQSQQSQQDALSSAISVTKSQVDTAVTALDTVAKLLNEAKTLADSGTNASSDYTALMGKIDAINAQIKATVDSASLKGKNWLTDANGVSVTLGYKADGTTANTVSATTKDLYAAAGTGELTDYVGTADATDAATAATYSAAVTTALNAVTQYQASLSSFSSSLGIQQDFMKALSSIRSDAVSQLVDADLTEENAKITALQTQQALAYQALSIGNSSSQNILRLFQ</sequence>
<dbReference type="InterPro" id="IPR001029">
    <property type="entry name" value="Flagellin_N"/>
</dbReference>
<name>A0A3A1WM09_9HYPH</name>
<dbReference type="Pfam" id="PF00700">
    <property type="entry name" value="Flagellin_C"/>
    <property type="match status" value="1"/>
</dbReference>
<evidence type="ECO:0000256" key="3">
    <source>
        <dbReference type="RuleBase" id="RU362073"/>
    </source>
</evidence>
<dbReference type="SUPFAM" id="SSF64518">
    <property type="entry name" value="Phase 1 flagellin"/>
    <property type="match status" value="1"/>
</dbReference>
<evidence type="ECO:0000313" key="7">
    <source>
        <dbReference type="Proteomes" id="UP000265750"/>
    </source>
</evidence>
<dbReference type="Pfam" id="PF00669">
    <property type="entry name" value="Flagellin_N"/>
    <property type="match status" value="1"/>
</dbReference>
<feature type="domain" description="Flagellin C-terminal" evidence="5">
    <location>
        <begin position="192"/>
        <end position="275"/>
    </location>
</feature>
<dbReference type="GO" id="GO:0005576">
    <property type="term" value="C:extracellular region"/>
    <property type="evidence" value="ECO:0007669"/>
    <property type="project" value="UniProtKB-SubCell"/>
</dbReference>
<dbReference type="EMBL" id="QYRN01000003">
    <property type="protein sequence ID" value="RIY01891.1"/>
    <property type="molecule type" value="Genomic_DNA"/>
</dbReference>
<evidence type="ECO:0000256" key="1">
    <source>
        <dbReference type="ARBA" id="ARBA00005709"/>
    </source>
</evidence>
<evidence type="ECO:0000256" key="2">
    <source>
        <dbReference type="ARBA" id="ARBA00023143"/>
    </source>
</evidence>
<evidence type="ECO:0000259" key="4">
    <source>
        <dbReference type="Pfam" id="PF00669"/>
    </source>
</evidence>
<dbReference type="AlphaFoldDB" id="A0A3A1WM09"/>
<protein>
    <recommendedName>
        <fullName evidence="3">Flagellin</fullName>
    </recommendedName>
</protein>
<dbReference type="Proteomes" id="UP000265750">
    <property type="component" value="Unassembled WGS sequence"/>
</dbReference>
<comment type="subcellular location">
    <subcellularLocation>
        <location evidence="3">Secreted</location>
    </subcellularLocation>
    <subcellularLocation>
        <location evidence="3">Bacterial flagellum</location>
    </subcellularLocation>
</comment>
<keyword evidence="3" id="KW-0964">Secreted</keyword>
<accession>A0A3A1WM09</accession>
<feature type="domain" description="Flagellin N-terminal" evidence="4">
    <location>
        <begin position="5"/>
        <end position="136"/>
    </location>
</feature>
<gene>
    <name evidence="6" type="ORF">D3218_06075</name>
</gene>